<organism evidence="6 7">
    <name type="scientific">Phoenix dactylifera</name>
    <name type="common">Date palm</name>
    <dbReference type="NCBI Taxonomy" id="42345"/>
    <lineage>
        <taxon>Eukaryota</taxon>
        <taxon>Viridiplantae</taxon>
        <taxon>Streptophyta</taxon>
        <taxon>Embryophyta</taxon>
        <taxon>Tracheophyta</taxon>
        <taxon>Spermatophyta</taxon>
        <taxon>Magnoliopsida</taxon>
        <taxon>Liliopsida</taxon>
        <taxon>Arecaceae</taxon>
        <taxon>Coryphoideae</taxon>
        <taxon>Phoeniceae</taxon>
        <taxon>Phoenix</taxon>
    </lineage>
</organism>
<keyword evidence="6" id="KW-1185">Reference proteome</keyword>
<evidence type="ECO:0000259" key="5">
    <source>
        <dbReference type="Pfam" id="PF00685"/>
    </source>
</evidence>
<evidence type="ECO:0000256" key="3">
    <source>
        <dbReference type="RuleBase" id="RU361155"/>
    </source>
</evidence>
<dbReference type="GO" id="GO:0008146">
    <property type="term" value="F:sulfotransferase activity"/>
    <property type="evidence" value="ECO:0007669"/>
    <property type="project" value="InterPro"/>
</dbReference>
<name>A0A8B8ZMP4_PHODC</name>
<dbReference type="GeneID" id="103698191"/>
<dbReference type="Proteomes" id="UP000228380">
    <property type="component" value="Unplaced"/>
</dbReference>
<keyword evidence="2 3" id="KW-0808">Transferase</keyword>
<dbReference type="InterPro" id="IPR027417">
    <property type="entry name" value="P-loop_NTPase"/>
</dbReference>
<dbReference type="Gene3D" id="3.40.50.300">
    <property type="entry name" value="P-loop containing nucleotide triphosphate hydrolases"/>
    <property type="match status" value="1"/>
</dbReference>
<dbReference type="PANTHER" id="PTHR11783">
    <property type="entry name" value="SULFOTRANSFERASE SULT"/>
    <property type="match status" value="1"/>
</dbReference>
<dbReference type="KEGG" id="pda:103698191"/>
<reference evidence="7" key="1">
    <citation type="submission" date="2025-08" db="UniProtKB">
        <authorList>
            <consortium name="RefSeq"/>
        </authorList>
    </citation>
    <scope>IDENTIFICATION</scope>
    <source>
        <tissue evidence="7">Young leaves</tissue>
    </source>
</reference>
<dbReference type="OrthoDB" id="205623at2759"/>
<accession>A0A8B8ZMP4</accession>
<evidence type="ECO:0000256" key="2">
    <source>
        <dbReference type="ARBA" id="ARBA00022679"/>
    </source>
</evidence>
<dbReference type="Pfam" id="PF00685">
    <property type="entry name" value="Sulfotransfer_1"/>
    <property type="match status" value="1"/>
</dbReference>
<evidence type="ECO:0000313" key="6">
    <source>
        <dbReference type="Proteomes" id="UP000228380"/>
    </source>
</evidence>
<gene>
    <name evidence="7" type="primary">LOC103698191</name>
</gene>
<feature type="compositionally biased region" description="Basic residues" evidence="4">
    <location>
        <begin position="1"/>
        <end position="10"/>
    </location>
</feature>
<dbReference type="AlphaFoldDB" id="A0A8B8ZMP4"/>
<protein>
    <recommendedName>
        <fullName evidence="3">Sulfotransferase</fullName>
        <ecNumber evidence="3">2.8.2.-</ecNumber>
    </recommendedName>
</protein>
<proteinExistence type="inferred from homology"/>
<sequence>MTLGNRRHRLGSTSPGGDPLPAVTCKKPPFRVISVMATPSSVIPNSGRALAPEEAKREDAPKPRKEFDDLISTLPLNQDWIPIRLRKYQDFWIPEHSLPEVMAMQQNFQARLDDLFVLSYPKSGTTWLKALAFAIMTRTRYSMADHPLLRSTPHDFVVCIDRFFSGGRPSKLEAMPSPRMLSSHLPYPLLPDSMKGAGGRFLYVCREPKDVFVSRWHFNDKMRPDSVEPIPFGKAFDLYCDGVSPYGSIWEHARGYWGESLRRPEKVFFLKYEEMLEEPAGSAKKLADFMGCPFSPEEEKEGVVEEITRLCSFDSLSKLAGSMPRKLNTKLPLQTTSFFRKGEAGDWRNHMSEEMARRMDAVTSQKLEGSGLTFGISAGVEANGM</sequence>
<dbReference type="InterPro" id="IPR000863">
    <property type="entry name" value="Sulfotransferase_dom"/>
</dbReference>
<feature type="region of interest" description="Disordered" evidence="4">
    <location>
        <begin position="1"/>
        <end position="23"/>
    </location>
</feature>
<evidence type="ECO:0000256" key="4">
    <source>
        <dbReference type="SAM" id="MobiDB-lite"/>
    </source>
</evidence>
<comment type="similarity">
    <text evidence="1 3">Belongs to the sulfotransferase 1 family.</text>
</comment>
<evidence type="ECO:0000256" key="1">
    <source>
        <dbReference type="ARBA" id="ARBA00005771"/>
    </source>
</evidence>
<feature type="compositionally biased region" description="Basic and acidic residues" evidence="4">
    <location>
        <begin position="51"/>
        <end position="64"/>
    </location>
</feature>
<evidence type="ECO:0000313" key="7">
    <source>
        <dbReference type="RefSeq" id="XP_038975500.1"/>
    </source>
</evidence>
<dbReference type="RefSeq" id="XP_038975500.1">
    <property type="nucleotide sequence ID" value="XM_039119572.1"/>
</dbReference>
<feature type="region of interest" description="Disordered" evidence="4">
    <location>
        <begin position="44"/>
        <end position="64"/>
    </location>
</feature>
<dbReference type="SUPFAM" id="SSF52540">
    <property type="entry name" value="P-loop containing nucleoside triphosphate hydrolases"/>
    <property type="match status" value="1"/>
</dbReference>
<dbReference type="EC" id="2.8.2.-" evidence="3"/>
<feature type="domain" description="Sulfotransferase" evidence="5">
    <location>
        <begin position="113"/>
        <end position="371"/>
    </location>
</feature>